<evidence type="ECO:0000313" key="8">
    <source>
        <dbReference type="EMBL" id="GLS24952.1"/>
    </source>
</evidence>
<gene>
    <name evidence="8" type="ORF">GCM10007877_06660</name>
</gene>
<dbReference type="EC" id="3.4.21.-" evidence="6"/>
<evidence type="ECO:0000256" key="6">
    <source>
        <dbReference type="RuleBase" id="RU004296"/>
    </source>
</evidence>
<keyword evidence="9" id="KW-1185">Reference proteome</keyword>
<comment type="caution">
    <text evidence="8">The sequence shown here is derived from an EMBL/GenBank/DDBJ whole genome shotgun (WGS) entry which is preliminary data.</text>
</comment>
<dbReference type="GO" id="GO:0004252">
    <property type="term" value="F:serine-type endopeptidase activity"/>
    <property type="evidence" value="ECO:0007669"/>
    <property type="project" value="InterPro"/>
</dbReference>
<comment type="similarity">
    <text evidence="1 6">Belongs to the peptidase S1B family.</text>
</comment>
<evidence type="ECO:0000313" key="9">
    <source>
        <dbReference type="Proteomes" id="UP001156870"/>
    </source>
</evidence>
<evidence type="ECO:0000256" key="2">
    <source>
        <dbReference type="ARBA" id="ARBA00022670"/>
    </source>
</evidence>
<evidence type="ECO:0000256" key="3">
    <source>
        <dbReference type="ARBA" id="ARBA00022729"/>
    </source>
</evidence>
<dbReference type="AlphaFoldDB" id="A0AA37WNE3"/>
<keyword evidence="4 6" id="KW-0378">Hydrolase</keyword>
<dbReference type="InterPro" id="IPR018114">
    <property type="entry name" value="TRYPSIN_HIS"/>
</dbReference>
<reference evidence="8 9" key="1">
    <citation type="journal article" date="2014" name="Int. J. Syst. Evol. Microbiol.">
        <title>Complete genome sequence of Corynebacterium casei LMG S-19264T (=DSM 44701T), isolated from a smear-ripened cheese.</title>
        <authorList>
            <consortium name="US DOE Joint Genome Institute (JGI-PGF)"/>
            <person name="Walter F."/>
            <person name="Albersmeier A."/>
            <person name="Kalinowski J."/>
            <person name="Ruckert C."/>
        </authorList>
    </citation>
    <scope>NUCLEOTIDE SEQUENCE [LARGE SCALE GENOMIC DNA]</scope>
    <source>
        <strain evidence="8 9">NBRC 110095</strain>
    </source>
</reference>
<proteinExistence type="inferred from homology"/>
<dbReference type="RefSeq" id="WP_232592233.1">
    <property type="nucleotide sequence ID" value="NZ_BSPD01000020.1"/>
</dbReference>
<dbReference type="SUPFAM" id="SSF50494">
    <property type="entry name" value="Trypsin-like serine proteases"/>
    <property type="match status" value="1"/>
</dbReference>
<dbReference type="PANTHER" id="PTHR36234">
    <property type="entry name" value="LYSYL ENDOPEPTIDASE"/>
    <property type="match status" value="1"/>
</dbReference>
<dbReference type="Pfam" id="PF13365">
    <property type="entry name" value="Trypsin_2"/>
    <property type="match status" value="1"/>
</dbReference>
<sequence>MNPRTTEFLFKKIDKKNPIANAVMATTFALSLGAASTTMAQTAEMPFHMEAYSWSASAPSATVISTSTESITTDVISAKGAPWLRLSFEGTKLLEGSYIELISQKDGASQKLTQKDLQNREYRSAYFNGDKVEIRVHIPSGDTTSKVNVSELKVGEMVSDTDMGTASICGVDNRVASSEGRVARIDPIGCTAWLIGGERLLTAGHCISSRTDIISFNVPASLSNGTVQFPGPEDQYDIISSSIVDGGRVSLGNDWAIFNVRDNGRVDLGSRGSFSIKRDRSPSTIRITGFGTDDGRTNQTNQTHAGANRSASSGTVLRYTADTTGGNSGSPVIDEATGMAIGIHTNGGCTSSGGSNAGTGFFNNGLWSAIGTVNPDPDPDPDPVPGQCINLESVTPFSNTNTGSYTADGCSMTLTGNIWRATTQTFTVTSDSVLTFDFSSNGTGEIHGIGMTQANGAASNRTFKLDGSQNYGIDDFTYTGGTQTFSIPVGDYFTGSGFRLILVNDKDSGAENNTTTISNVRLSN</sequence>
<evidence type="ECO:0000256" key="5">
    <source>
        <dbReference type="ARBA" id="ARBA00022825"/>
    </source>
</evidence>
<name>A0AA37WNE3_9GAMM</name>
<dbReference type="Gene3D" id="2.40.10.10">
    <property type="entry name" value="Trypsin-like serine proteases"/>
    <property type="match status" value="2"/>
</dbReference>
<dbReference type="PANTHER" id="PTHR36234:SF5">
    <property type="entry name" value="LYSYL ENDOPEPTIDASE"/>
    <property type="match status" value="1"/>
</dbReference>
<dbReference type="PROSITE" id="PS00134">
    <property type="entry name" value="TRYPSIN_HIS"/>
    <property type="match status" value="1"/>
</dbReference>
<evidence type="ECO:0000256" key="1">
    <source>
        <dbReference type="ARBA" id="ARBA00008764"/>
    </source>
</evidence>
<dbReference type="GO" id="GO:0006508">
    <property type="term" value="P:proteolysis"/>
    <property type="evidence" value="ECO:0007669"/>
    <property type="project" value="UniProtKB-KW"/>
</dbReference>
<keyword evidence="2 6" id="KW-0645">Protease</keyword>
<protein>
    <recommendedName>
        <fullName evidence="6">Serine protease</fullName>
        <ecNumber evidence="6">3.4.21.-</ecNumber>
    </recommendedName>
</protein>
<dbReference type="PRINTS" id="PR00839">
    <property type="entry name" value="V8PROTEASE"/>
</dbReference>
<dbReference type="EMBL" id="BSPD01000020">
    <property type="protein sequence ID" value="GLS24952.1"/>
    <property type="molecule type" value="Genomic_DNA"/>
</dbReference>
<dbReference type="InterPro" id="IPR043504">
    <property type="entry name" value="Peptidase_S1_PA_chymotrypsin"/>
</dbReference>
<accession>A0AA37WNE3</accession>
<dbReference type="InterPro" id="IPR008256">
    <property type="entry name" value="Peptidase_S1B"/>
</dbReference>
<evidence type="ECO:0000256" key="4">
    <source>
        <dbReference type="ARBA" id="ARBA00022801"/>
    </source>
</evidence>
<dbReference type="InterPro" id="IPR009003">
    <property type="entry name" value="Peptidase_S1_PA"/>
</dbReference>
<organism evidence="8 9">
    <name type="scientific">Marinibactrum halimedae</name>
    <dbReference type="NCBI Taxonomy" id="1444977"/>
    <lineage>
        <taxon>Bacteria</taxon>
        <taxon>Pseudomonadati</taxon>
        <taxon>Pseudomonadota</taxon>
        <taxon>Gammaproteobacteria</taxon>
        <taxon>Cellvibrionales</taxon>
        <taxon>Cellvibrionaceae</taxon>
        <taxon>Marinibactrum</taxon>
    </lineage>
</organism>
<feature type="region of interest" description="Disordered" evidence="7">
    <location>
        <begin position="285"/>
        <end position="313"/>
    </location>
</feature>
<dbReference type="Proteomes" id="UP001156870">
    <property type="component" value="Unassembled WGS sequence"/>
</dbReference>
<feature type="compositionally biased region" description="Polar residues" evidence="7">
    <location>
        <begin position="297"/>
        <end position="313"/>
    </location>
</feature>
<keyword evidence="5 6" id="KW-0720">Serine protease</keyword>
<evidence type="ECO:0000256" key="7">
    <source>
        <dbReference type="SAM" id="MobiDB-lite"/>
    </source>
</evidence>
<keyword evidence="3" id="KW-0732">Signal</keyword>